<comment type="caution">
    <text evidence="5">The sequence shown here is derived from an EMBL/GenBank/DDBJ whole genome shotgun (WGS) entry which is preliminary data.</text>
</comment>
<feature type="domain" description="Transcriptional regulator LacI/GalR-like sensor" evidence="4">
    <location>
        <begin position="4"/>
        <end position="149"/>
    </location>
</feature>
<dbReference type="AlphaFoldDB" id="A0A561V3V0"/>
<gene>
    <name evidence="5" type="ORF">FHX80_114777</name>
</gene>
<name>A0A561V3V0_9ACTN</name>
<evidence type="ECO:0000313" key="5">
    <source>
        <dbReference type="EMBL" id="TWG06282.1"/>
    </source>
</evidence>
<dbReference type="PANTHER" id="PTHR30146:SF153">
    <property type="entry name" value="LACTOSE OPERON REPRESSOR"/>
    <property type="match status" value="1"/>
</dbReference>
<dbReference type="Gene3D" id="3.40.50.2300">
    <property type="match status" value="1"/>
</dbReference>
<organism evidence="5 6">
    <name type="scientific">Streptomyces brevispora</name>
    <dbReference type="NCBI Taxonomy" id="887462"/>
    <lineage>
        <taxon>Bacteria</taxon>
        <taxon>Bacillati</taxon>
        <taxon>Actinomycetota</taxon>
        <taxon>Actinomycetes</taxon>
        <taxon>Kitasatosporales</taxon>
        <taxon>Streptomycetaceae</taxon>
        <taxon>Streptomyces</taxon>
    </lineage>
</organism>
<sequence length="159" mass="16703">MISGPRDVSCIRARQAGYTSAIEAAGLPVDAGLVVNTQLTREDGCEAARTLLKKSDRPTAIFSANDVQALGVYQAARELGLTIPDDLSVVGFDDLPVVAWVEPPLTTVHQPLTEMAAAATELALALGRGEKPAQLGVEIATTLTIRNSTAAPPKERSKI</sequence>
<dbReference type="GO" id="GO:0003700">
    <property type="term" value="F:DNA-binding transcription factor activity"/>
    <property type="evidence" value="ECO:0007669"/>
    <property type="project" value="TreeGrafter"/>
</dbReference>
<dbReference type="EMBL" id="VIWW01000001">
    <property type="protein sequence ID" value="TWG06282.1"/>
    <property type="molecule type" value="Genomic_DNA"/>
</dbReference>
<evidence type="ECO:0000256" key="1">
    <source>
        <dbReference type="ARBA" id="ARBA00023015"/>
    </source>
</evidence>
<proteinExistence type="predicted"/>
<evidence type="ECO:0000259" key="4">
    <source>
        <dbReference type="Pfam" id="PF13377"/>
    </source>
</evidence>
<dbReference type="OrthoDB" id="4328800at2"/>
<dbReference type="GO" id="GO:0000976">
    <property type="term" value="F:transcription cis-regulatory region binding"/>
    <property type="evidence" value="ECO:0007669"/>
    <property type="project" value="TreeGrafter"/>
</dbReference>
<evidence type="ECO:0000256" key="2">
    <source>
        <dbReference type="ARBA" id="ARBA00023125"/>
    </source>
</evidence>
<dbReference type="InterPro" id="IPR046335">
    <property type="entry name" value="LacI/GalR-like_sensor"/>
</dbReference>
<dbReference type="Pfam" id="PF13377">
    <property type="entry name" value="Peripla_BP_3"/>
    <property type="match status" value="1"/>
</dbReference>
<evidence type="ECO:0000313" key="6">
    <source>
        <dbReference type="Proteomes" id="UP000318186"/>
    </source>
</evidence>
<keyword evidence="3" id="KW-0804">Transcription</keyword>
<accession>A0A561V3V0</accession>
<reference evidence="5 6" key="1">
    <citation type="submission" date="2019-06" db="EMBL/GenBank/DDBJ databases">
        <title>Sequencing the genomes of 1000 actinobacteria strains.</title>
        <authorList>
            <person name="Klenk H.-P."/>
        </authorList>
    </citation>
    <scope>NUCLEOTIDE SEQUENCE [LARGE SCALE GENOMIC DNA]</scope>
    <source>
        <strain evidence="5 6">DSM 42059</strain>
    </source>
</reference>
<evidence type="ECO:0000256" key="3">
    <source>
        <dbReference type="ARBA" id="ARBA00023163"/>
    </source>
</evidence>
<dbReference type="InterPro" id="IPR028082">
    <property type="entry name" value="Peripla_BP_I"/>
</dbReference>
<keyword evidence="2" id="KW-0238">DNA-binding</keyword>
<dbReference type="Proteomes" id="UP000318186">
    <property type="component" value="Unassembled WGS sequence"/>
</dbReference>
<keyword evidence="1" id="KW-0805">Transcription regulation</keyword>
<protein>
    <submittedName>
        <fullName evidence="5">Substrate-binding family protein</fullName>
    </submittedName>
</protein>
<dbReference type="SUPFAM" id="SSF53822">
    <property type="entry name" value="Periplasmic binding protein-like I"/>
    <property type="match status" value="1"/>
</dbReference>
<dbReference type="PANTHER" id="PTHR30146">
    <property type="entry name" value="LACI-RELATED TRANSCRIPTIONAL REPRESSOR"/>
    <property type="match status" value="1"/>
</dbReference>